<evidence type="ECO:0000256" key="5">
    <source>
        <dbReference type="ARBA" id="ARBA00023186"/>
    </source>
</evidence>
<dbReference type="AlphaFoldDB" id="A0A1N6X1G6"/>
<comment type="subcellular location">
    <subcellularLocation>
        <location evidence="1 6">Cytoplasm</location>
        <location evidence="1 6">Cytosol</location>
    </subcellularLocation>
</comment>
<dbReference type="GO" id="GO:0044780">
    <property type="term" value="P:bacterial-type flagellum assembly"/>
    <property type="evidence" value="ECO:0007669"/>
    <property type="project" value="InterPro"/>
</dbReference>
<dbReference type="SUPFAM" id="SSF101116">
    <property type="entry name" value="Flagellar export chaperone FliS"/>
    <property type="match status" value="1"/>
</dbReference>
<dbReference type="EMBL" id="FTMN01000012">
    <property type="protein sequence ID" value="SIQ96163.1"/>
    <property type="molecule type" value="Genomic_DNA"/>
</dbReference>
<dbReference type="GO" id="GO:0005829">
    <property type="term" value="C:cytosol"/>
    <property type="evidence" value="ECO:0007669"/>
    <property type="project" value="UniProtKB-SubCell"/>
</dbReference>
<evidence type="ECO:0000256" key="3">
    <source>
        <dbReference type="ARBA" id="ARBA00022490"/>
    </source>
</evidence>
<comment type="similarity">
    <text evidence="2 6">Belongs to the FliS family.</text>
</comment>
<dbReference type="Pfam" id="PF02561">
    <property type="entry name" value="FliS"/>
    <property type="match status" value="1"/>
</dbReference>
<reference evidence="7 8" key="1">
    <citation type="submission" date="2017-01" db="EMBL/GenBank/DDBJ databases">
        <authorList>
            <person name="Mah S.A."/>
            <person name="Swanson W.J."/>
            <person name="Moy G.W."/>
            <person name="Vacquier V.D."/>
        </authorList>
    </citation>
    <scope>NUCLEOTIDE SEQUENCE [LARGE SCALE GENOMIC DNA]</scope>
    <source>
        <strain evidence="7 8">DSM 7027</strain>
    </source>
</reference>
<name>A0A1N6X1G6_9GAMM</name>
<protein>
    <recommendedName>
        <fullName evidence="6">Flagellar secretion chaperone FliS</fullName>
    </recommendedName>
</protein>
<keyword evidence="7" id="KW-0282">Flagellum</keyword>
<evidence type="ECO:0000313" key="8">
    <source>
        <dbReference type="Proteomes" id="UP000186895"/>
    </source>
</evidence>
<dbReference type="PANTHER" id="PTHR34773">
    <property type="entry name" value="FLAGELLAR SECRETION CHAPERONE FLIS"/>
    <property type="match status" value="1"/>
</dbReference>
<organism evidence="7 8">
    <name type="scientific">Marinobacterium stanieri</name>
    <dbReference type="NCBI Taxonomy" id="49186"/>
    <lineage>
        <taxon>Bacteria</taxon>
        <taxon>Pseudomonadati</taxon>
        <taxon>Pseudomonadota</taxon>
        <taxon>Gammaproteobacteria</taxon>
        <taxon>Oceanospirillales</taxon>
        <taxon>Oceanospirillaceae</taxon>
        <taxon>Marinobacterium</taxon>
    </lineage>
</organism>
<dbReference type="GO" id="GO:0071973">
    <property type="term" value="P:bacterial-type flagellum-dependent cell motility"/>
    <property type="evidence" value="ECO:0007669"/>
    <property type="project" value="TreeGrafter"/>
</dbReference>
<keyword evidence="7" id="KW-0969">Cilium</keyword>
<dbReference type="PIRSF" id="PIRSF039090">
    <property type="entry name" value="Flis"/>
    <property type="match status" value="1"/>
</dbReference>
<keyword evidence="4 6" id="KW-1005">Bacterial flagellum biogenesis</keyword>
<dbReference type="RefSeq" id="WP_076465841.1">
    <property type="nucleotide sequence ID" value="NZ_FTMN01000012.1"/>
</dbReference>
<evidence type="ECO:0000313" key="7">
    <source>
        <dbReference type="EMBL" id="SIQ96163.1"/>
    </source>
</evidence>
<evidence type="ECO:0000256" key="4">
    <source>
        <dbReference type="ARBA" id="ARBA00022795"/>
    </source>
</evidence>
<dbReference type="STRING" id="49186.SAMN05421647_11271"/>
<accession>A0A1N6X1G6</accession>
<dbReference type="PANTHER" id="PTHR34773:SF1">
    <property type="entry name" value="FLAGELLAR SECRETION CHAPERONE FLIS"/>
    <property type="match status" value="1"/>
</dbReference>
<evidence type="ECO:0000256" key="2">
    <source>
        <dbReference type="ARBA" id="ARBA00008787"/>
    </source>
</evidence>
<sequence length="136" mass="14976">MINKALNQYKSVDLNTAVEAASPHQLISMLFRGALEALAKAAGAIERKDIQLRTQQINKASEIIVTLKGSLNLEEGGEVAENLDGLYDYMLRTLMQANRENDAAKAKEISELIVTISEGWSQIPAEEHQTTSYKEG</sequence>
<gene>
    <name evidence="7" type="ORF">SAMN05421647_11271</name>
</gene>
<dbReference type="NCBIfam" id="TIGR00208">
    <property type="entry name" value="fliS"/>
    <property type="match status" value="1"/>
</dbReference>
<keyword evidence="7" id="KW-0966">Cell projection</keyword>
<evidence type="ECO:0000256" key="1">
    <source>
        <dbReference type="ARBA" id="ARBA00004514"/>
    </source>
</evidence>
<keyword evidence="3 6" id="KW-0963">Cytoplasm</keyword>
<proteinExistence type="inferred from homology"/>
<dbReference type="InterPro" id="IPR003713">
    <property type="entry name" value="FliS"/>
</dbReference>
<dbReference type="Proteomes" id="UP000186895">
    <property type="component" value="Unassembled WGS sequence"/>
</dbReference>
<dbReference type="CDD" id="cd16098">
    <property type="entry name" value="FliS"/>
    <property type="match status" value="1"/>
</dbReference>
<keyword evidence="8" id="KW-1185">Reference proteome</keyword>
<dbReference type="Gene3D" id="1.20.120.340">
    <property type="entry name" value="Flagellar protein FliS"/>
    <property type="match status" value="1"/>
</dbReference>
<dbReference type="eggNOG" id="COG1516">
    <property type="taxonomic scope" value="Bacteria"/>
</dbReference>
<dbReference type="InterPro" id="IPR036584">
    <property type="entry name" value="FliS_sf"/>
</dbReference>
<evidence type="ECO:0000256" key="6">
    <source>
        <dbReference type="PIRNR" id="PIRNR039090"/>
    </source>
</evidence>
<keyword evidence="5" id="KW-0143">Chaperone</keyword>